<feature type="signal peptide" evidence="1">
    <location>
        <begin position="1"/>
        <end position="27"/>
    </location>
</feature>
<proteinExistence type="predicted"/>
<dbReference type="InterPro" id="IPR011047">
    <property type="entry name" value="Quinoprotein_ADH-like_sf"/>
</dbReference>
<dbReference type="InterPro" id="IPR015943">
    <property type="entry name" value="WD40/YVTN_repeat-like_dom_sf"/>
</dbReference>
<accession>A0A929L0B5</accession>
<dbReference type="EMBL" id="JADFFL010000008">
    <property type="protein sequence ID" value="MBE9663902.1"/>
    <property type="molecule type" value="Genomic_DNA"/>
</dbReference>
<evidence type="ECO:0000313" key="3">
    <source>
        <dbReference type="Proteomes" id="UP000622475"/>
    </source>
</evidence>
<comment type="caution">
    <text evidence="2">The sequence shown here is derived from an EMBL/GenBank/DDBJ whole genome shotgun (WGS) entry which is preliminary data.</text>
</comment>
<sequence>MINFLAFKRPVIRFVLSLTLISTAVSAQDVKPIAPAVLPGQGLKQYDFFYAGEAPTRNMYIVRGGKIAWKYIDSTGRGEISDAILMANGNILFAHQYGITLINSDKKVLWQYNAPEGAETHTAQLIGTDRVVFVQNGNPAKVLVINIKTDSVEKQFNIPFKSGTHGQIRHARLTAQGTLMIAHMDLGKVNEYDTDGNILLSLDVPSVWSAVPLKSGNILVASNQNFVKEITRNGYAVWEVQLKDIPGYKLTDPQIAQKLPNGNFLINNWFNSWEKKLDKTNPPVQAIELTPGRKVVWALRSWELGPSTTIQLLNDPNNITEKAFFGEFK</sequence>
<keyword evidence="1" id="KW-0732">Signal</keyword>
<dbReference type="Proteomes" id="UP000622475">
    <property type="component" value="Unassembled WGS sequence"/>
</dbReference>
<reference evidence="2" key="1">
    <citation type="submission" date="2020-10" db="EMBL/GenBank/DDBJ databases">
        <title>Mucilaginibacter mali sp. nov., isolated from rhizosphere soil of apple orchard.</title>
        <authorList>
            <person name="Lee J.-S."/>
            <person name="Kim H.S."/>
            <person name="Kim J.-S."/>
        </authorList>
    </citation>
    <scope>NUCLEOTIDE SEQUENCE</scope>
    <source>
        <strain evidence="2">KCTC 22746</strain>
    </source>
</reference>
<feature type="chain" id="PRO_5037303392" description="Arylsulfotransferase ASST" evidence="1">
    <location>
        <begin position="28"/>
        <end position="329"/>
    </location>
</feature>
<keyword evidence="3" id="KW-1185">Reference proteome</keyword>
<evidence type="ECO:0000313" key="2">
    <source>
        <dbReference type="EMBL" id="MBE9663902.1"/>
    </source>
</evidence>
<name>A0A929L0B5_9SPHI</name>
<dbReference type="RefSeq" id="WP_194113151.1">
    <property type="nucleotide sequence ID" value="NZ_JADFFL010000008.1"/>
</dbReference>
<evidence type="ECO:0008006" key="4">
    <source>
        <dbReference type="Google" id="ProtNLM"/>
    </source>
</evidence>
<protein>
    <recommendedName>
        <fullName evidence="4">Arylsulfotransferase ASST</fullName>
    </recommendedName>
</protein>
<evidence type="ECO:0000256" key="1">
    <source>
        <dbReference type="SAM" id="SignalP"/>
    </source>
</evidence>
<dbReference type="AlphaFoldDB" id="A0A929L0B5"/>
<gene>
    <name evidence="2" type="ORF">IRJ16_18610</name>
</gene>
<dbReference type="Gene3D" id="2.130.10.10">
    <property type="entry name" value="YVTN repeat-like/Quinoprotein amine dehydrogenase"/>
    <property type="match status" value="1"/>
</dbReference>
<dbReference type="SUPFAM" id="SSF50998">
    <property type="entry name" value="Quinoprotein alcohol dehydrogenase-like"/>
    <property type="match status" value="1"/>
</dbReference>
<organism evidence="2 3">
    <name type="scientific">Mucilaginibacter myungsuensis</name>
    <dbReference type="NCBI Taxonomy" id="649104"/>
    <lineage>
        <taxon>Bacteria</taxon>
        <taxon>Pseudomonadati</taxon>
        <taxon>Bacteroidota</taxon>
        <taxon>Sphingobacteriia</taxon>
        <taxon>Sphingobacteriales</taxon>
        <taxon>Sphingobacteriaceae</taxon>
        <taxon>Mucilaginibacter</taxon>
    </lineage>
</organism>